<keyword evidence="3 10" id="KW-0812">Transmembrane</keyword>
<reference evidence="14" key="2">
    <citation type="submission" date="2025-08" db="UniProtKB">
        <authorList>
            <consortium name="RefSeq"/>
        </authorList>
    </citation>
    <scope>IDENTIFICATION</scope>
</reference>
<organism evidence="13 14">
    <name type="scientific">Hydra vulgaris</name>
    <name type="common">Hydra</name>
    <name type="synonym">Hydra attenuata</name>
    <dbReference type="NCBI Taxonomy" id="6087"/>
    <lineage>
        <taxon>Eukaryota</taxon>
        <taxon>Metazoa</taxon>
        <taxon>Cnidaria</taxon>
        <taxon>Hydrozoa</taxon>
        <taxon>Hydroidolina</taxon>
        <taxon>Anthoathecata</taxon>
        <taxon>Aplanulata</taxon>
        <taxon>Hydridae</taxon>
        <taxon>Hydra</taxon>
    </lineage>
</organism>
<feature type="transmembrane region" description="Helical" evidence="11">
    <location>
        <begin position="121"/>
        <end position="140"/>
    </location>
</feature>
<evidence type="ECO:0000256" key="4">
    <source>
        <dbReference type="ARBA" id="ARBA00022989"/>
    </source>
</evidence>
<dbReference type="SUPFAM" id="SSF81321">
    <property type="entry name" value="Family A G protein-coupled receptor-like"/>
    <property type="match status" value="1"/>
</dbReference>
<evidence type="ECO:0000256" key="5">
    <source>
        <dbReference type="ARBA" id="ARBA00023040"/>
    </source>
</evidence>
<gene>
    <name evidence="14" type="primary">LOC105845218</name>
</gene>
<keyword evidence="13" id="KW-1185">Reference proteome</keyword>
<feature type="transmembrane region" description="Helical" evidence="11">
    <location>
        <begin position="389"/>
        <end position="410"/>
    </location>
</feature>
<keyword evidence="5 10" id="KW-0297">G-protein coupled receptor</keyword>
<evidence type="ECO:0000256" key="9">
    <source>
        <dbReference type="ARBA" id="ARBA00023224"/>
    </source>
</evidence>
<feature type="transmembrane region" description="Helical" evidence="11">
    <location>
        <begin position="160"/>
        <end position="184"/>
    </location>
</feature>
<reference evidence="13" key="1">
    <citation type="submission" date="2025-05" db="UniProtKB">
        <authorList>
            <consortium name="RefSeq"/>
        </authorList>
    </citation>
    <scope>NUCLEOTIDE SEQUENCE [LARGE SCALE GENOMIC DNA]</scope>
</reference>
<dbReference type="InterPro" id="IPR017452">
    <property type="entry name" value="GPCR_Rhodpsn_7TM"/>
</dbReference>
<keyword evidence="7" id="KW-1015">Disulfide bond</keyword>
<evidence type="ECO:0000256" key="11">
    <source>
        <dbReference type="SAM" id="Phobius"/>
    </source>
</evidence>
<comment type="similarity">
    <text evidence="10">Belongs to the G-protein coupled receptor 1 family.</text>
</comment>
<evidence type="ECO:0000256" key="1">
    <source>
        <dbReference type="ARBA" id="ARBA00004651"/>
    </source>
</evidence>
<evidence type="ECO:0000256" key="8">
    <source>
        <dbReference type="ARBA" id="ARBA00023170"/>
    </source>
</evidence>
<dbReference type="InterPro" id="IPR000276">
    <property type="entry name" value="GPCR_Rhodpsn"/>
</dbReference>
<evidence type="ECO:0000256" key="7">
    <source>
        <dbReference type="ARBA" id="ARBA00023157"/>
    </source>
</evidence>
<evidence type="ECO:0000256" key="10">
    <source>
        <dbReference type="RuleBase" id="RU000688"/>
    </source>
</evidence>
<keyword evidence="6 11" id="KW-0472">Membrane</keyword>
<dbReference type="RefSeq" id="XP_065647548.1">
    <property type="nucleotide sequence ID" value="XM_065791476.1"/>
</dbReference>
<dbReference type="PRINTS" id="PR00237">
    <property type="entry name" value="GPCRRHODOPSN"/>
</dbReference>
<keyword evidence="2" id="KW-1003">Cell membrane</keyword>
<dbReference type="GeneID" id="105845218"/>
<comment type="subcellular location">
    <subcellularLocation>
        <location evidence="1">Cell membrane</location>
        <topology evidence="1">Multi-pass membrane protein</topology>
    </subcellularLocation>
</comment>
<feature type="transmembrane region" description="Helical" evidence="11">
    <location>
        <begin position="247"/>
        <end position="272"/>
    </location>
</feature>
<dbReference type="Proteomes" id="UP001652625">
    <property type="component" value="Chromosome 02"/>
</dbReference>
<evidence type="ECO:0000256" key="6">
    <source>
        <dbReference type="ARBA" id="ARBA00023136"/>
    </source>
</evidence>
<dbReference type="PANTHER" id="PTHR24248">
    <property type="entry name" value="ADRENERGIC RECEPTOR-RELATED G-PROTEIN COUPLED RECEPTOR"/>
    <property type="match status" value="1"/>
</dbReference>
<feature type="transmembrane region" description="Helical" evidence="11">
    <location>
        <begin position="83"/>
        <end position="109"/>
    </location>
</feature>
<evidence type="ECO:0000256" key="2">
    <source>
        <dbReference type="ARBA" id="ARBA00022475"/>
    </source>
</evidence>
<evidence type="ECO:0000313" key="14">
    <source>
        <dbReference type="RefSeq" id="XP_065647548.1"/>
    </source>
</evidence>
<protein>
    <submittedName>
        <fullName evidence="14">Probable G-protein coupled receptor No18</fullName>
    </submittedName>
</protein>
<proteinExistence type="inferred from homology"/>
<name>A0ABM4BF00_HYDVU</name>
<evidence type="ECO:0000256" key="3">
    <source>
        <dbReference type="ARBA" id="ARBA00022692"/>
    </source>
</evidence>
<accession>A0ABM4BF00</accession>
<feature type="transmembrane region" description="Helical" evidence="11">
    <location>
        <begin position="204"/>
        <end position="227"/>
    </location>
</feature>
<dbReference type="PROSITE" id="PS00237">
    <property type="entry name" value="G_PROTEIN_RECEP_F1_1"/>
    <property type="match status" value="1"/>
</dbReference>
<dbReference type="PROSITE" id="PS50262">
    <property type="entry name" value="G_PROTEIN_RECEP_F1_2"/>
    <property type="match status" value="1"/>
</dbReference>
<keyword evidence="4 11" id="KW-1133">Transmembrane helix</keyword>
<sequence length="472" mass="54825">MIANTTINIYIYCCILYTFKDHTGNPERVKMLSDASHCFNHTNKTLQWRSIRDSFKASLSQNPPDCQNHYKDFKCSKGTLPKYVFYIVFWIFLFLFGFVGNFSVLLSVVRSSILKKSKINYFIVSLAASDLSVALFIVPIKVIQAYNNLGFCHSLNVCKFYITLDTILFVASITNLFAISIDRFVALRFPNYYNNKIKSCQSKLFVGSIWLYALFCGILINFEWGFSSKDSIEILPETQECIAKNKYYVVILYIFVYYFPAAIMLVAFMRVLQISRKNMKNTKNISNQKCSSKSSLVKYFSKLFKKQTLHQTKATYFKTDKSEGIVSENLIKICEISANSKSNFTLEKYKHSYLFRKLTITFMAMYLLFLVCWTPVSILAIGLRLYPNWFQGVNAAVWSHIVFVDILPILRSTINPFIYGFTSKECRKPFCTLVANICFCICKKRKHSSFSSQIEFKTERISEFKTERKNEF</sequence>
<evidence type="ECO:0000313" key="13">
    <source>
        <dbReference type="Proteomes" id="UP001652625"/>
    </source>
</evidence>
<dbReference type="CDD" id="cd00637">
    <property type="entry name" value="7tm_classA_rhodopsin-like"/>
    <property type="match status" value="1"/>
</dbReference>
<feature type="domain" description="G-protein coupled receptors family 1 profile" evidence="12">
    <location>
        <begin position="100"/>
        <end position="419"/>
    </location>
</feature>
<feature type="transmembrane region" description="Helical" evidence="11">
    <location>
        <begin position="358"/>
        <end position="383"/>
    </location>
</feature>
<dbReference type="Pfam" id="PF00001">
    <property type="entry name" value="7tm_1"/>
    <property type="match status" value="1"/>
</dbReference>
<dbReference type="PANTHER" id="PTHR24248:SF199">
    <property type="entry name" value="IP13425P-RELATED"/>
    <property type="match status" value="1"/>
</dbReference>
<dbReference type="Gene3D" id="1.20.1070.10">
    <property type="entry name" value="Rhodopsin 7-helix transmembrane proteins"/>
    <property type="match status" value="1"/>
</dbReference>
<keyword evidence="8 10" id="KW-0675">Receptor</keyword>
<evidence type="ECO:0000259" key="12">
    <source>
        <dbReference type="PROSITE" id="PS50262"/>
    </source>
</evidence>
<keyword evidence="9 10" id="KW-0807">Transducer</keyword>